<accession>A0ABT6CR21</accession>
<dbReference type="Pfam" id="PF13561">
    <property type="entry name" value="adh_short_C2"/>
    <property type="match status" value="1"/>
</dbReference>
<proteinExistence type="inferred from homology"/>
<dbReference type="InterPro" id="IPR020904">
    <property type="entry name" value="Sc_DH/Rdtase_CS"/>
</dbReference>
<evidence type="ECO:0000313" key="3">
    <source>
        <dbReference type="EMBL" id="MDF8334937.1"/>
    </source>
</evidence>
<dbReference type="SUPFAM" id="SSF51735">
    <property type="entry name" value="NAD(P)-binding Rossmann-fold domains"/>
    <property type="match status" value="1"/>
</dbReference>
<dbReference type="InterPro" id="IPR036291">
    <property type="entry name" value="NAD(P)-bd_dom_sf"/>
</dbReference>
<dbReference type="Pfam" id="PF00106">
    <property type="entry name" value="adh_short"/>
    <property type="match status" value="1"/>
</dbReference>
<dbReference type="PROSITE" id="PS00061">
    <property type="entry name" value="ADH_SHORT"/>
    <property type="match status" value="1"/>
</dbReference>
<keyword evidence="2" id="KW-0560">Oxidoreductase</keyword>
<evidence type="ECO:0000256" key="1">
    <source>
        <dbReference type="ARBA" id="ARBA00006484"/>
    </source>
</evidence>
<gene>
    <name evidence="3" type="ORF">POM99_17145</name>
</gene>
<name>A0ABT6CR21_9SPHN</name>
<sequence>MKRTIVVTGAASGMGRATAEALASAGHRVIGVDLRNAEVVADLATPAGREAMVAQVTALAPDGVDSVIAVAGVSPPVPPPTVVAVNFFGAVATLELLRPLLLRSPAPCAVAVISTAALMDYDQALVDACLARDEAGALALAEGMPLMGNTYASSKNGLAQWLRKAAVSAEWGGSGILLNGVAPGSVLTAMTEQFFATEEGREMMAKVTPISLPGRFHADPAEVAEVIAFLATPAGRYLVGQIIYVDGGTEAIFRPDVI</sequence>
<keyword evidence="4" id="KW-1185">Reference proteome</keyword>
<protein>
    <submittedName>
        <fullName evidence="3">SDR family oxidoreductase</fullName>
    </submittedName>
</protein>
<dbReference type="PANTHER" id="PTHR24321:SF8">
    <property type="entry name" value="ESTRADIOL 17-BETA-DEHYDROGENASE 8-RELATED"/>
    <property type="match status" value="1"/>
</dbReference>
<dbReference type="Proteomes" id="UP001222770">
    <property type="component" value="Unassembled WGS sequence"/>
</dbReference>
<reference evidence="3 4" key="1">
    <citation type="submission" date="2023-03" db="EMBL/GenBank/DDBJ databases">
        <title>Novosphingobium cyanobacteriorum sp. nov., isolated from a eutrophic reservoir during the Microcystis bloom period.</title>
        <authorList>
            <person name="Kang M."/>
            <person name="Le V."/>
            <person name="Ko S.-R."/>
            <person name="Lee S.-A."/>
            <person name="Ahn C.-Y."/>
        </authorList>
    </citation>
    <scope>NUCLEOTIDE SEQUENCE [LARGE SCALE GENOMIC DNA]</scope>
    <source>
        <strain evidence="3 4">HBC54</strain>
    </source>
</reference>
<evidence type="ECO:0000256" key="2">
    <source>
        <dbReference type="ARBA" id="ARBA00023002"/>
    </source>
</evidence>
<dbReference type="PANTHER" id="PTHR24321">
    <property type="entry name" value="DEHYDROGENASES, SHORT CHAIN"/>
    <property type="match status" value="1"/>
</dbReference>
<dbReference type="Gene3D" id="3.40.50.720">
    <property type="entry name" value="NAD(P)-binding Rossmann-like Domain"/>
    <property type="match status" value="1"/>
</dbReference>
<comment type="caution">
    <text evidence="3">The sequence shown here is derived from an EMBL/GenBank/DDBJ whole genome shotgun (WGS) entry which is preliminary data.</text>
</comment>
<evidence type="ECO:0000313" key="4">
    <source>
        <dbReference type="Proteomes" id="UP001222770"/>
    </source>
</evidence>
<dbReference type="RefSeq" id="WP_277279708.1">
    <property type="nucleotide sequence ID" value="NZ_JAROCY010000018.1"/>
</dbReference>
<organism evidence="3 4">
    <name type="scientific">Novosphingobium cyanobacteriorum</name>
    <dbReference type="NCBI Taxonomy" id="3024215"/>
    <lineage>
        <taxon>Bacteria</taxon>
        <taxon>Pseudomonadati</taxon>
        <taxon>Pseudomonadota</taxon>
        <taxon>Alphaproteobacteria</taxon>
        <taxon>Sphingomonadales</taxon>
        <taxon>Sphingomonadaceae</taxon>
        <taxon>Novosphingobium</taxon>
    </lineage>
</organism>
<dbReference type="InterPro" id="IPR002347">
    <property type="entry name" value="SDR_fam"/>
</dbReference>
<dbReference type="EMBL" id="JAROCY010000018">
    <property type="protein sequence ID" value="MDF8334937.1"/>
    <property type="molecule type" value="Genomic_DNA"/>
</dbReference>
<comment type="similarity">
    <text evidence="1">Belongs to the short-chain dehydrogenases/reductases (SDR) family.</text>
</comment>
<dbReference type="PRINTS" id="PR00081">
    <property type="entry name" value="GDHRDH"/>
</dbReference>